<protein>
    <submittedName>
        <fullName evidence="1">Uncharacterized protein</fullName>
    </submittedName>
</protein>
<dbReference type="Proteomes" id="UP001239994">
    <property type="component" value="Unassembled WGS sequence"/>
</dbReference>
<reference evidence="1" key="1">
    <citation type="submission" date="2023-03" db="EMBL/GenBank/DDBJ databases">
        <title>Electrophorus voltai genome.</title>
        <authorList>
            <person name="Bian C."/>
        </authorList>
    </citation>
    <scope>NUCLEOTIDE SEQUENCE</scope>
    <source>
        <strain evidence="1">CB-2022</strain>
        <tissue evidence="1">Muscle</tissue>
    </source>
</reference>
<dbReference type="EMBL" id="JAROKS010000011">
    <property type="protein sequence ID" value="KAK1800142.1"/>
    <property type="molecule type" value="Genomic_DNA"/>
</dbReference>
<gene>
    <name evidence="1" type="ORF">P4O66_006162</name>
</gene>
<sequence>MLARGIVSARRRTAVGRLSCAGPVSVLCLDGEALDSQIVTDRHTEGVSHGVLMLQQVLTSVPLSESENLCCGTLKAACDRSYEVALLLFEQERTVGL</sequence>
<comment type="caution">
    <text evidence="1">The sequence shown here is derived from an EMBL/GenBank/DDBJ whole genome shotgun (WGS) entry which is preliminary data.</text>
</comment>
<dbReference type="AlphaFoldDB" id="A0AAD8ZIK8"/>
<organism evidence="1 2">
    <name type="scientific">Electrophorus voltai</name>
    <dbReference type="NCBI Taxonomy" id="2609070"/>
    <lineage>
        <taxon>Eukaryota</taxon>
        <taxon>Metazoa</taxon>
        <taxon>Chordata</taxon>
        <taxon>Craniata</taxon>
        <taxon>Vertebrata</taxon>
        <taxon>Euteleostomi</taxon>
        <taxon>Actinopterygii</taxon>
        <taxon>Neopterygii</taxon>
        <taxon>Teleostei</taxon>
        <taxon>Ostariophysi</taxon>
        <taxon>Gymnotiformes</taxon>
        <taxon>Gymnotoidei</taxon>
        <taxon>Gymnotidae</taxon>
        <taxon>Electrophorus</taxon>
    </lineage>
</organism>
<proteinExistence type="predicted"/>
<evidence type="ECO:0000313" key="1">
    <source>
        <dbReference type="EMBL" id="KAK1800142.1"/>
    </source>
</evidence>
<evidence type="ECO:0000313" key="2">
    <source>
        <dbReference type="Proteomes" id="UP001239994"/>
    </source>
</evidence>
<keyword evidence="2" id="KW-1185">Reference proteome</keyword>
<accession>A0AAD8ZIK8</accession>
<name>A0AAD8ZIK8_9TELE</name>